<evidence type="ECO:0000256" key="2">
    <source>
        <dbReference type="ARBA" id="ARBA00022801"/>
    </source>
</evidence>
<feature type="domain" description="Glycoside hydrolase family 2 immunoglobulin-like beta-sandwich" evidence="4">
    <location>
        <begin position="192"/>
        <end position="279"/>
    </location>
</feature>
<dbReference type="InterPro" id="IPR006102">
    <property type="entry name" value="Ig-like_GH2"/>
</dbReference>
<dbReference type="InterPro" id="IPR051913">
    <property type="entry name" value="GH2_Domain-Containing"/>
</dbReference>
<keyword evidence="8" id="KW-1185">Reference proteome</keyword>
<name>A0ABX1X021_9BACT</name>
<dbReference type="PANTHER" id="PTHR42732">
    <property type="entry name" value="BETA-GALACTOSIDASE"/>
    <property type="match status" value="1"/>
</dbReference>
<keyword evidence="3" id="KW-0326">Glycosidase</keyword>
<dbReference type="EMBL" id="RZNH01000041">
    <property type="protein sequence ID" value="NOU61770.1"/>
    <property type="molecule type" value="Genomic_DNA"/>
</dbReference>
<evidence type="ECO:0000259" key="4">
    <source>
        <dbReference type="Pfam" id="PF00703"/>
    </source>
</evidence>
<evidence type="ECO:0000256" key="1">
    <source>
        <dbReference type="ARBA" id="ARBA00007401"/>
    </source>
</evidence>
<feature type="domain" description="Glycoside hydrolase family 2 catalytic" evidence="5">
    <location>
        <begin position="286"/>
        <end position="581"/>
    </location>
</feature>
<dbReference type="PANTHER" id="PTHR42732:SF1">
    <property type="entry name" value="BETA-MANNOSIDASE"/>
    <property type="match status" value="1"/>
</dbReference>
<dbReference type="PRINTS" id="PR00132">
    <property type="entry name" value="GLHYDRLASE2"/>
</dbReference>
<dbReference type="InterPro" id="IPR008979">
    <property type="entry name" value="Galactose-bd-like_sf"/>
</dbReference>
<dbReference type="Gene3D" id="2.60.120.260">
    <property type="entry name" value="Galactose-binding domain-like"/>
    <property type="match status" value="1"/>
</dbReference>
<dbReference type="Proteomes" id="UP000732105">
    <property type="component" value="Unassembled WGS sequence"/>
</dbReference>
<dbReference type="SUPFAM" id="SSF49785">
    <property type="entry name" value="Galactose-binding domain-like"/>
    <property type="match status" value="1"/>
</dbReference>
<dbReference type="SUPFAM" id="SSF49303">
    <property type="entry name" value="beta-Galactosidase/glucuronidase domain"/>
    <property type="match status" value="1"/>
</dbReference>
<dbReference type="Gene3D" id="3.20.20.80">
    <property type="entry name" value="Glycosidases"/>
    <property type="match status" value="1"/>
</dbReference>
<dbReference type="InterPro" id="IPR036156">
    <property type="entry name" value="Beta-gal/glucu_dom_sf"/>
</dbReference>
<dbReference type="Pfam" id="PF02836">
    <property type="entry name" value="Glyco_hydro_2_C"/>
    <property type="match status" value="1"/>
</dbReference>
<reference evidence="7 8" key="1">
    <citation type="submission" date="2018-12" db="EMBL/GenBank/DDBJ databases">
        <title>Marinifilum JC070 sp. nov., a marine bacterium isolated from Yongle Blue Hole in the South China Sea.</title>
        <authorList>
            <person name="Fu T."/>
        </authorList>
    </citation>
    <scope>NUCLEOTIDE SEQUENCE [LARGE SCALE GENOMIC DNA]</scope>
    <source>
        <strain evidence="7 8">JC070</strain>
    </source>
</reference>
<feature type="domain" description="Glycosyl hydrolases family 2 sugar binding" evidence="6">
    <location>
        <begin position="31"/>
        <end position="166"/>
    </location>
</feature>
<proteinExistence type="inferred from homology"/>
<gene>
    <name evidence="7" type="ORF">ELS83_18390</name>
</gene>
<comment type="similarity">
    <text evidence="1">Belongs to the glycosyl hydrolase 2 family.</text>
</comment>
<keyword evidence="2" id="KW-0378">Hydrolase</keyword>
<evidence type="ECO:0000256" key="3">
    <source>
        <dbReference type="ARBA" id="ARBA00023295"/>
    </source>
</evidence>
<evidence type="ECO:0000259" key="5">
    <source>
        <dbReference type="Pfam" id="PF02836"/>
    </source>
</evidence>
<dbReference type="Pfam" id="PF00703">
    <property type="entry name" value="Glyco_hydro_2"/>
    <property type="match status" value="1"/>
</dbReference>
<evidence type="ECO:0000313" key="8">
    <source>
        <dbReference type="Proteomes" id="UP000732105"/>
    </source>
</evidence>
<sequence length="665" mass="76919">MIRKILLVGICLFLVGNIKAQREKVNLNKSWKFTSGYEVRKNAFTEVNIPHTWNTTDALGGNVDYYRGLGNYERSFLVKEEWKNKRLFLRFLGVNTIANVFVNGKHVGEHRGGYAAFAFEITDFVSYGEENEIWIRVNNAPQLDIMPLVGDFNMYGGIYRDVDLYITDSNCISLLDHGSEGVYLFQHEVSESLAKVQAVVKVLTDEETMIVLKVKDHEGGIVLVKKAKNTDKGEVMIPFEMKKPHLWNGRKDPYIYAVHVELQKNGKIIDKVVQPMGLRYYHVDPDKGFFLNGEHVQLRGVCRHQDRPEIGNALHTCHHSEDVAIMEEIGANAYRMSHYPQDPYMFQLLDEKGFVVWCEIPFVGPGGYRDKGFVDQESFKKNGKYQLTELIRQNMNHPSVLFWGLFNELKVQGDNPVTYIKELQQLAHSEDPTRITTAASNQNDETLNSITDLICWNKYFGWYGNNVSQIGKWADKQHAQMPDKPIGISEYGAGASLYHQQEKLIKTIAGSYWHPENWQTYFHEEHWIEIDQRPFLWGTFIWSLFDFGAAHRREGEVRGKNDKGLVSFDRKERKDAFYFYKVNWNKQPMVYIAEKRVTERSNANQRIKVYSNQNKVTLFLNGEKVHGIKGDYGRFYFDVQLRPGKNKIVAKSGAQLSDQLELIFK</sequence>
<comment type="caution">
    <text evidence="7">The sequence shown here is derived from an EMBL/GenBank/DDBJ whole genome shotgun (WGS) entry which is preliminary data.</text>
</comment>
<protein>
    <submittedName>
        <fullName evidence="7">Beta-galactosidase</fullName>
    </submittedName>
</protein>
<dbReference type="Gene3D" id="2.60.40.10">
    <property type="entry name" value="Immunoglobulins"/>
    <property type="match status" value="2"/>
</dbReference>
<dbReference type="SUPFAM" id="SSF51445">
    <property type="entry name" value="(Trans)glycosidases"/>
    <property type="match status" value="1"/>
</dbReference>
<dbReference type="InterPro" id="IPR013783">
    <property type="entry name" value="Ig-like_fold"/>
</dbReference>
<organism evidence="7 8">
    <name type="scientific">Marinifilum caeruleilacunae</name>
    <dbReference type="NCBI Taxonomy" id="2499076"/>
    <lineage>
        <taxon>Bacteria</taxon>
        <taxon>Pseudomonadati</taxon>
        <taxon>Bacteroidota</taxon>
        <taxon>Bacteroidia</taxon>
        <taxon>Marinilabiliales</taxon>
        <taxon>Marinifilaceae</taxon>
    </lineage>
</organism>
<accession>A0ABX1X021</accession>
<dbReference type="InterPro" id="IPR006104">
    <property type="entry name" value="Glyco_hydro_2_N"/>
</dbReference>
<dbReference type="RefSeq" id="WP_171597026.1">
    <property type="nucleotide sequence ID" value="NZ_RZNH01000041.1"/>
</dbReference>
<evidence type="ECO:0000313" key="7">
    <source>
        <dbReference type="EMBL" id="NOU61770.1"/>
    </source>
</evidence>
<evidence type="ECO:0000259" key="6">
    <source>
        <dbReference type="Pfam" id="PF02837"/>
    </source>
</evidence>
<dbReference type="InterPro" id="IPR017853">
    <property type="entry name" value="GH"/>
</dbReference>
<dbReference type="Pfam" id="PF02837">
    <property type="entry name" value="Glyco_hydro_2_N"/>
    <property type="match status" value="1"/>
</dbReference>
<dbReference type="InterPro" id="IPR006103">
    <property type="entry name" value="Glyco_hydro_2_cat"/>
</dbReference>
<dbReference type="InterPro" id="IPR006101">
    <property type="entry name" value="Glyco_hydro_2"/>
</dbReference>